<feature type="transmembrane region" description="Helical" evidence="10">
    <location>
        <begin position="125"/>
        <end position="147"/>
    </location>
</feature>
<feature type="transmembrane region" description="Helical" evidence="10">
    <location>
        <begin position="257"/>
        <end position="276"/>
    </location>
</feature>
<feature type="transmembrane region" description="Helical" evidence="10">
    <location>
        <begin position="350"/>
        <end position="372"/>
    </location>
</feature>
<dbReference type="Proteomes" id="UP001063350">
    <property type="component" value="Chromosome"/>
</dbReference>
<dbReference type="Gene3D" id="1.10.3430.10">
    <property type="entry name" value="Ammonium transporter AmtB like domains"/>
    <property type="match status" value="1"/>
</dbReference>
<evidence type="ECO:0000313" key="13">
    <source>
        <dbReference type="Proteomes" id="UP001063350"/>
    </source>
</evidence>
<keyword evidence="3 10" id="KW-0813">Transport</keyword>
<reference evidence="12" key="1">
    <citation type="submission" date="2020-12" db="EMBL/GenBank/DDBJ databases">
        <title>Desulfobium dissulfuricans gen. nov., sp. nov., a novel mesophilic, sulfate-reducing bacterium isolated from a deep-sea hydrothermal vent.</title>
        <authorList>
            <person name="Hashimoto Y."/>
            <person name="Tame A."/>
            <person name="Sawayama S."/>
            <person name="Miyazaki J."/>
            <person name="Takai K."/>
            <person name="Nakagawa S."/>
        </authorList>
    </citation>
    <scope>NUCLEOTIDE SEQUENCE</scope>
    <source>
        <strain evidence="12">GF1</strain>
    </source>
</reference>
<dbReference type="Pfam" id="PF00909">
    <property type="entry name" value="Ammonium_transp"/>
    <property type="match status" value="1"/>
</dbReference>
<keyword evidence="5 10" id="KW-0812">Transmembrane</keyword>
<dbReference type="PANTHER" id="PTHR43029">
    <property type="entry name" value="AMMONIUM TRANSPORTER MEP2"/>
    <property type="match status" value="1"/>
</dbReference>
<protein>
    <recommendedName>
        <fullName evidence="9 10">Ammonium transporter</fullName>
    </recommendedName>
</protein>
<keyword evidence="4" id="KW-1003">Cell membrane</keyword>
<keyword evidence="6 10" id="KW-1133">Transmembrane helix</keyword>
<evidence type="ECO:0000256" key="2">
    <source>
        <dbReference type="ARBA" id="ARBA00005887"/>
    </source>
</evidence>
<feature type="transmembrane region" description="Helical" evidence="10">
    <location>
        <begin position="311"/>
        <end position="330"/>
    </location>
</feature>
<evidence type="ECO:0000256" key="5">
    <source>
        <dbReference type="ARBA" id="ARBA00022692"/>
    </source>
</evidence>
<keyword evidence="8 10" id="KW-0924">Ammonia transport</keyword>
<dbReference type="InterPro" id="IPR029020">
    <property type="entry name" value="Ammonium/urea_transptr"/>
</dbReference>
<dbReference type="InterPro" id="IPR001905">
    <property type="entry name" value="Ammonium_transpt"/>
</dbReference>
<comment type="subcellular location">
    <subcellularLocation>
        <location evidence="1 10">Cell membrane</location>
        <topology evidence="1 10">Multi-pass membrane protein</topology>
    </subcellularLocation>
</comment>
<accession>A0A915TYU0</accession>
<evidence type="ECO:0000256" key="9">
    <source>
        <dbReference type="ARBA" id="ARBA00050025"/>
    </source>
</evidence>
<dbReference type="RefSeq" id="WP_267927673.1">
    <property type="nucleotide sequence ID" value="NZ_AP024233.1"/>
</dbReference>
<evidence type="ECO:0000259" key="11">
    <source>
        <dbReference type="Pfam" id="PF00909"/>
    </source>
</evidence>
<organism evidence="12 13">
    <name type="scientific">Desulfolithobacter dissulfuricans</name>
    <dbReference type="NCBI Taxonomy" id="2795293"/>
    <lineage>
        <taxon>Bacteria</taxon>
        <taxon>Pseudomonadati</taxon>
        <taxon>Thermodesulfobacteriota</taxon>
        <taxon>Desulfobulbia</taxon>
        <taxon>Desulfobulbales</taxon>
        <taxon>Desulfobulbaceae</taxon>
        <taxon>Desulfolithobacter</taxon>
    </lineage>
</organism>
<feature type="domain" description="Ammonium transporter AmtB-like" evidence="11">
    <location>
        <begin position="7"/>
        <end position="402"/>
    </location>
</feature>
<evidence type="ECO:0000256" key="7">
    <source>
        <dbReference type="ARBA" id="ARBA00023136"/>
    </source>
</evidence>
<evidence type="ECO:0000256" key="4">
    <source>
        <dbReference type="ARBA" id="ARBA00022475"/>
    </source>
</evidence>
<evidence type="ECO:0000256" key="3">
    <source>
        <dbReference type="ARBA" id="ARBA00022448"/>
    </source>
</evidence>
<dbReference type="GO" id="GO:0005886">
    <property type="term" value="C:plasma membrane"/>
    <property type="evidence" value="ECO:0007669"/>
    <property type="project" value="UniProtKB-SubCell"/>
</dbReference>
<feature type="transmembrane region" description="Helical" evidence="10">
    <location>
        <begin position="193"/>
        <end position="212"/>
    </location>
</feature>
<feature type="transmembrane region" description="Helical" evidence="10">
    <location>
        <begin position="43"/>
        <end position="60"/>
    </location>
</feature>
<evidence type="ECO:0000256" key="8">
    <source>
        <dbReference type="ARBA" id="ARBA00023177"/>
    </source>
</evidence>
<dbReference type="SUPFAM" id="SSF111352">
    <property type="entry name" value="Ammonium transporter"/>
    <property type="match status" value="1"/>
</dbReference>
<name>A0A915TYU0_9BACT</name>
<feature type="transmembrane region" description="Helical" evidence="10">
    <location>
        <begin position="159"/>
        <end position="181"/>
    </location>
</feature>
<feature type="transmembrane region" description="Helical" evidence="10">
    <location>
        <begin position="6"/>
        <end position="31"/>
    </location>
</feature>
<dbReference type="FunFam" id="1.10.3430.10:FF:000007">
    <property type="entry name" value="Ammonium transporter"/>
    <property type="match status" value="1"/>
</dbReference>
<dbReference type="NCBIfam" id="TIGR00836">
    <property type="entry name" value="amt"/>
    <property type="match status" value="1"/>
</dbReference>
<dbReference type="EMBL" id="AP024233">
    <property type="protein sequence ID" value="BCO07725.1"/>
    <property type="molecule type" value="Genomic_DNA"/>
</dbReference>
<dbReference type="InterPro" id="IPR024041">
    <property type="entry name" value="NH4_transpt_AmtB-like_dom"/>
</dbReference>
<feature type="transmembrane region" description="Helical" evidence="10">
    <location>
        <begin position="224"/>
        <end position="245"/>
    </location>
</feature>
<dbReference type="KEGG" id="ddu:GF1_01010"/>
<evidence type="ECO:0000256" key="1">
    <source>
        <dbReference type="ARBA" id="ARBA00004651"/>
    </source>
</evidence>
<evidence type="ECO:0000256" key="10">
    <source>
        <dbReference type="RuleBase" id="RU362002"/>
    </source>
</evidence>
<dbReference type="AlphaFoldDB" id="A0A915TYU0"/>
<feature type="transmembrane region" description="Helical" evidence="10">
    <location>
        <begin position="96"/>
        <end position="118"/>
    </location>
</feature>
<comment type="similarity">
    <text evidence="2 10">Belongs to the ammonia transporter channel (TC 1.A.11.2) family.</text>
</comment>
<dbReference type="PROSITE" id="PS01219">
    <property type="entry name" value="AMMONIUM_TRANSP"/>
    <property type="match status" value="1"/>
</dbReference>
<evidence type="ECO:0000313" key="12">
    <source>
        <dbReference type="EMBL" id="BCO07725.1"/>
    </source>
</evidence>
<dbReference type="PANTHER" id="PTHR43029:SF10">
    <property type="entry name" value="AMMONIUM TRANSPORTER MEP2"/>
    <property type="match status" value="1"/>
</dbReference>
<dbReference type="GO" id="GO:0008519">
    <property type="term" value="F:ammonium channel activity"/>
    <property type="evidence" value="ECO:0007669"/>
    <property type="project" value="InterPro"/>
</dbReference>
<keyword evidence="13" id="KW-1185">Reference proteome</keyword>
<sequence>MNSGDTAFMLVATAMVMLMTPGLALFYGGLVRSKNVLSTTMQSFFCLGIISIIWVLYGYTLSFGPDIGGFVGGLKYLGLKGVGTGIGPYSDTIPDLLFVAFQLMFAIITPALITGAYAERMKFTAFVLFTILWSTLVYFPVCHWVWGGGWLGEMGALDFAGGTVIHINSGAAALVAAIVIGKRKGWGREAMHPHNLPMTILGAGVLWFGWFGFNAGSALSAGPIAVLALFTTQVATGAGAVSWVLAEWKIQGKPTTLGAASGAVAGLVAITPGAGFVGPMSAILIGLVAGALCYLAVLAKSRLGYDDALDVVGVHGVGGLWGALATGIFASTAWNPDGANGLLYGNANQLVIQAIGAAAAIGYSVVLTYIILKVIDLMIGLRADQEDEVQGLDVSDHKEVGYTF</sequence>
<keyword evidence="7 10" id="KW-0472">Membrane</keyword>
<gene>
    <name evidence="12" type="ORF">GF1_01010</name>
</gene>
<evidence type="ECO:0000256" key="6">
    <source>
        <dbReference type="ARBA" id="ARBA00022989"/>
    </source>
</evidence>
<proteinExistence type="inferred from homology"/>
<dbReference type="InterPro" id="IPR018047">
    <property type="entry name" value="Ammonium_transpt_CS"/>
</dbReference>
<feature type="transmembrane region" description="Helical" evidence="10">
    <location>
        <begin position="282"/>
        <end position="299"/>
    </location>
</feature>